<accession>A0A0L6VAR0</accession>
<name>A0A0L6VAR0_9BASI</name>
<dbReference type="EMBL" id="LAVV01006914">
    <property type="protein sequence ID" value="KNZ57804.1"/>
    <property type="molecule type" value="Genomic_DNA"/>
</dbReference>
<comment type="caution">
    <text evidence="1">The sequence shown here is derived from an EMBL/GenBank/DDBJ whole genome shotgun (WGS) entry which is preliminary data.</text>
</comment>
<gene>
    <name evidence="1" type="ORF">VP01_2069g6</name>
</gene>
<dbReference type="OrthoDB" id="2495075at2759"/>
<dbReference type="VEuPathDB" id="FungiDB:VP01_2069g6"/>
<dbReference type="Proteomes" id="UP000037035">
    <property type="component" value="Unassembled WGS sequence"/>
</dbReference>
<reference evidence="1 2" key="1">
    <citation type="submission" date="2015-08" db="EMBL/GenBank/DDBJ databases">
        <title>Next Generation Sequencing and Analysis of the Genome of Puccinia sorghi L Schw, the Causal Agent of Maize Common Rust.</title>
        <authorList>
            <person name="Rochi L."/>
            <person name="Burguener G."/>
            <person name="Darino M."/>
            <person name="Turjanski A."/>
            <person name="Kreff E."/>
            <person name="Dieguez M.J."/>
            <person name="Sacco F."/>
        </authorList>
    </citation>
    <scope>NUCLEOTIDE SEQUENCE [LARGE SCALE GENOMIC DNA]</scope>
    <source>
        <strain evidence="1 2">RO10H11247</strain>
    </source>
</reference>
<organism evidence="1 2">
    <name type="scientific">Puccinia sorghi</name>
    <dbReference type="NCBI Taxonomy" id="27349"/>
    <lineage>
        <taxon>Eukaryota</taxon>
        <taxon>Fungi</taxon>
        <taxon>Dikarya</taxon>
        <taxon>Basidiomycota</taxon>
        <taxon>Pucciniomycotina</taxon>
        <taxon>Pucciniomycetes</taxon>
        <taxon>Pucciniales</taxon>
        <taxon>Pucciniaceae</taxon>
        <taxon>Puccinia</taxon>
    </lineage>
</organism>
<dbReference type="AlphaFoldDB" id="A0A0L6VAR0"/>
<evidence type="ECO:0000313" key="1">
    <source>
        <dbReference type="EMBL" id="KNZ57804.1"/>
    </source>
</evidence>
<proteinExistence type="predicted"/>
<evidence type="ECO:0008006" key="3">
    <source>
        <dbReference type="Google" id="ProtNLM"/>
    </source>
</evidence>
<protein>
    <recommendedName>
        <fullName evidence="3">Retrotransposon gag domain-containing protein</fullName>
    </recommendedName>
</protein>
<evidence type="ECO:0000313" key="2">
    <source>
        <dbReference type="Proteomes" id="UP000037035"/>
    </source>
</evidence>
<sequence length="200" mass="23642">MSQGSIPRSDEANQRRVDEFFEEWSLVDLPTYDGNVTDDVERWLELISFFLELHTDRGIWHLVGFRLVRGHALDVLNEALDSGNGPNDWDSFCTWAHSLNPFRHEAIKAYNQSLVAVNYEKLRQGDKESAKSFFKRYRNWQAQADYHRYPYDPRVAFVDRLRDDLRRQVYDLLAEAKLLDVNIHFPNLLNYIFRKDGNSN</sequence>
<keyword evidence="2" id="KW-1185">Reference proteome</keyword>